<keyword evidence="3" id="KW-1185">Reference proteome</keyword>
<dbReference type="PANTHER" id="PTHR11941:SF54">
    <property type="entry name" value="ENOYL-COA HYDRATASE, MITOCHONDRIAL"/>
    <property type="match status" value="1"/>
</dbReference>
<reference evidence="2 3" key="1">
    <citation type="journal article" date="2019" name="Emerg. Microbes Infect.">
        <title>Comprehensive subspecies identification of 175 nontuberculous mycobacteria species based on 7547 genomic profiles.</title>
        <authorList>
            <person name="Matsumoto Y."/>
            <person name="Kinjo T."/>
            <person name="Motooka D."/>
            <person name="Nabeya D."/>
            <person name="Jung N."/>
            <person name="Uechi K."/>
            <person name="Horii T."/>
            <person name="Iida T."/>
            <person name="Fujita J."/>
            <person name="Nakamura S."/>
        </authorList>
    </citation>
    <scope>NUCLEOTIDE SEQUENCE [LARGE SCALE GENOMIC DNA]</scope>
    <source>
        <strain evidence="2 3">JCM 30996</strain>
    </source>
</reference>
<comment type="caution">
    <text evidence="2">The sequence shown here is derived from an EMBL/GenBank/DDBJ whole genome shotgun (WGS) entry which is preliminary data.</text>
</comment>
<dbReference type="InterPro" id="IPR029045">
    <property type="entry name" value="ClpP/crotonase-like_dom_sf"/>
</dbReference>
<keyword evidence="2" id="KW-0413">Isomerase</keyword>
<dbReference type="SUPFAM" id="SSF52096">
    <property type="entry name" value="ClpP/crotonase"/>
    <property type="match status" value="1"/>
</dbReference>
<protein>
    <submittedName>
        <fullName evidence="2">Putative enoyl-CoA hydratase/isomerase</fullName>
    </submittedName>
</protein>
<dbReference type="GO" id="GO:0006635">
    <property type="term" value="P:fatty acid beta-oxidation"/>
    <property type="evidence" value="ECO:0007669"/>
    <property type="project" value="TreeGrafter"/>
</dbReference>
<dbReference type="Gene3D" id="3.90.226.10">
    <property type="entry name" value="2-enoyl-CoA Hydratase, Chain A, domain 1"/>
    <property type="match status" value="1"/>
</dbReference>
<accession>A0A7I9ZMM5</accession>
<dbReference type="GO" id="GO:0016853">
    <property type="term" value="F:isomerase activity"/>
    <property type="evidence" value="ECO:0007669"/>
    <property type="project" value="UniProtKB-KW"/>
</dbReference>
<evidence type="ECO:0000313" key="2">
    <source>
        <dbReference type="EMBL" id="GFH02089.1"/>
    </source>
</evidence>
<dbReference type="Proteomes" id="UP000465304">
    <property type="component" value="Unassembled WGS sequence"/>
</dbReference>
<dbReference type="CDD" id="cd06558">
    <property type="entry name" value="crotonase-like"/>
    <property type="match status" value="1"/>
</dbReference>
<evidence type="ECO:0000313" key="3">
    <source>
        <dbReference type="Proteomes" id="UP000465304"/>
    </source>
</evidence>
<dbReference type="PANTHER" id="PTHR11941">
    <property type="entry name" value="ENOYL-COA HYDRATASE-RELATED"/>
    <property type="match status" value="1"/>
</dbReference>
<dbReference type="InterPro" id="IPR001753">
    <property type="entry name" value="Enoyl-CoA_hydra/iso"/>
</dbReference>
<gene>
    <name evidence="2" type="ORF">MHIP_25720</name>
</gene>
<dbReference type="RefSeq" id="WP_163888767.1">
    <property type="nucleotide sequence ID" value="NZ_BLLB01000002.1"/>
</dbReference>
<organism evidence="2 3">
    <name type="scientific">Mycolicibacterium hippocampi</name>
    <dbReference type="NCBI Taxonomy" id="659824"/>
    <lineage>
        <taxon>Bacteria</taxon>
        <taxon>Bacillati</taxon>
        <taxon>Actinomycetota</taxon>
        <taxon>Actinomycetes</taxon>
        <taxon>Mycobacteriales</taxon>
        <taxon>Mycobacteriaceae</taxon>
        <taxon>Mycolicibacterium</taxon>
    </lineage>
</organism>
<name>A0A7I9ZMM5_9MYCO</name>
<dbReference type="AlphaFoldDB" id="A0A7I9ZMM5"/>
<proteinExistence type="predicted"/>
<sequence>MTGYSTLHVTPGDDRVVVALNRPEQRNAINAAMVAELHRVCADIESHPRVLIVTGTGADFAAGADIAELRGRGRDEALAGINRSVFDRIASLPLPTIAAVEGNALGGGAELTYACDLRVAGAGARFGNPEPGLGILAAAGASYRLADLVGKSMAKQVILGARVIDAQTALRCGLVGEVVADGTALATACGWTDRIVRQSSLALRLSKAVLDAQSAHPLLDDIAQAVLFESPDKSERMTRFLERKTS</sequence>
<evidence type="ECO:0000256" key="1">
    <source>
        <dbReference type="ARBA" id="ARBA00023098"/>
    </source>
</evidence>
<dbReference type="Pfam" id="PF00378">
    <property type="entry name" value="ECH_1"/>
    <property type="match status" value="1"/>
</dbReference>
<keyword evidence="1" id="KW-0443">Lipid metabolism</keyword>
<dbReference type="EMBL" id="BLLB01000002">
    <property type="protein sequence ID" value="GFH02089.1"/>
    <property type="molecule type" value="Genomic_DNA"/>
</dbReference>